<dbReference type="EMBL" id="KT001918">
    <property type="protein sequence ID" value="AKU44423.1"/>
    <property type="molecule type" value="Genomic_DNA"/>
</dbReference>
<proteinExistence type="predicted"/>
<organism evidence="1 2">
    <name type="scientific">Klebsiella phage Matisse</name>
    <dbReference type="NCBI Taxonomy" id="1675607"/>
    <lineage>
        <taxon>Viruses</taxon>
        <taxon>Duplodnaviria</taxon>
        <taxon>Heunggongvirae</taxon>
        <taxon>Uroviricota</taxon>
        <taxon>Caudoviricetes</taxon>
        <taxon>Pantevenvirales</taxon>
        <taxon>Straboviridae</taxon>
        <taxon>Slopekvirus</taxon>
        <taxon>Slopekvirus matisse</taxon>
    </lineage>
</organism>
<dbReference type="RefSeq" id="YP_009194363.1">
    <property type="nucleotide sequence ID" value="NC_028750.1"/>
</dbReference>
<keyword evidence="2" id="KW-1185">Reference proteome</keyword>
<dbReference type="Proteomes" id="UP000203408">
    <property type="component" value="Segment"/>
</dbReference>
<accession>A0A0K1LQH1</accession>
<evidence type="ECO:0000313" key="1">
    <source>
        <dbReference type="EMBL" id="AKU44423.1"/>
    </source>
</evidence>
<gene>
    <name evidence="1" type="ORF">CPT_Matisse119</name>
</gene>
<dbReference type="KEGG" id="vg:26613302"/>
<sequence length="80" mass="9407">MNIYSIELIFDDRFEQTSDCVCSTVDLNVAIKYIKHTPLPSLHYYCVTVFDGFTGKQTHRCTVGYDERKHFTAFEFEEIK</sequence>
<protein>
    <submittedName>
        <fullName evidence="1">Uncharacterized protein</fullName>
    </submittedName>
</protein>
<reference evidence="1 2" key="1">
    <citation type="journal article" date="2015" name="Genome Announc.">
        <title>Complete Genome Sequence of Carbapenemase-Producing Klebsiella pneumoniae Myophage Matisse.</title>
        <authorList>
            <person name="Provasek V.E."/>
            <person name="Lessor L.E."/>
            <person name="Cahill J.L."/>
            <person name="Rasche E.S."/>
            <person name="Kuty Everett G.F."/>
        </authorList>
    </citation>
    <scope>NUCLEOTIDE SEQUENCE [LARGE SCALE GENOMIC DNA]</scope>
</reference>
<evidence type="ECO:0000313" key="2">
    <source>
        <dbReference type="Proteomes" id="UP000203408"/>
    </source>
</evidence>
<dbReference type="GeneID" id="26613302"/>
<name>A0A0K1LQH1_9CAUD</name>